<keyword evidence="2" id="KW-0349">Heme</keyword>
<evidence type="ECO:0000313" key="8">
    <source>
        <dbReference type="EMBL" id="SHJ13147.1"/>
    </source>
</evidence>
<dbReference type="GO" id="GO:0046872">
    <property type="term" value="F:metal ion binding"/>
    <property type="evidence" value="ECO:0007669"/>
    <property type="project" value="UniProtKB-KW"/>
</dbReference>
<dbReference type="RefSeq" id="WP_073473761.1">
    <property type="nucleotide sequence ID" value="NZ_FQZU01000004.1"/>
</dbReference>
<dbReference type="EMBL" id="FQZU01000004">
    <property type="protein sequence ID" value="SHJ13147.1"/>
    <property type="molecule type" value="Genomic_DNA"/>
</dbReference>
<dbReference type="GO" id="GO:0020037">
    <property type="term" value="F:heme binding"/>
    <property type="evidence" value="ECO:0007669"/>
    <property type="project" value="InterPro"/>
</dbReference>
<feature type="chain" id="PRO_5012454980" evidence="6">
    <location>
        <begin position="23"/>
        <end position="161"/>
    </location>
</feature>
<keyword evidence="4" id="KW-0249">Electron transport</keyword>
<dbReference type="Pfam" id="PF02085">
    <property type="entry name" value="Cytochrom_CIII"/>
    <property type="match status" value="1"/>
</dbReference>
<dbReference type="InterPro" id="IPR020942">
    <property type="entry name" value="Cyt_c_III_dom"/>
</dbReference>
<evidence type="ECO:0000259" key="7">
    <source>
        <dbReference type="Pfam" id="PF02085"/>
    </source>
</evidence>
<evidence type="ECO:0000256" key="5">
    <source>
        <dbReference type="ARBA" id="ARBA00023004"/>
    </source>
</evidence>
<evidence type="ECO:0000256" key="6">
    <source>
        <dbReference type="SAM" id="SignalP"/>
    </source>
</evidence>
<organism evidence="8 9">
    <name type="scientific">Desulfatibacillum alkenivorans DSM 16219</name>
    <dbReference type="NCBI Taxonomy" id="1121393"/>
    <lineage>
        <taxon>Bacteria</taxon>
        <taxon>Pseudomonadati</taxon>
        <taxon>Thermodesulfobacteriota</taxon>
        <taxon>Desulfobacteria</taxon>
        <taxon>Desulfobacterales</taxon>
        <taxon>Desulfatibacillaceae</taxon>
        <taxon>Desulfatibacillum</taxon>
    </lineage>
</organism>
<proteinExistence type="predicted"/>
<keyword evidence="9" id="KW-1185">Reference proteome</keyword>
<dbReference type="STRING" id="1121393.SAMN02745216_01100"/>
<keyword evidence="6" id="KW-0732">Signal</keyword>
<accession>A0A1M6GTA7</accession>
<dbReference type="SUPFAM" id="SSF48695">
    <property type="entry name" value="Multiheme cytochromes"/>
    <property type="match status" value="1"/>
</dbReference>
<dbReference type="Proteomes" id="UP000183994">
    <property type="component" value="Unassembled WGS sequence"/>
</dbReference>
<feature type="domain" description="Class III cytochrome C" evidence="7">
    <location>
        <begin position="45"/>
        <end position="156"/>
    </location>
</feature>
<reference evidence="9" key="1">
    <citation type="submission" date="2016-11" db="EMBL/GenBank/DDBJ databases">
        <authorList>
            <person name="Varghese N."/>
            <person name="Submissions S."/>
        </authorList>
    </citation>
    <scope>NUCLEOTIDE SEQUENCE [LARGE SCALE GENOMIC DNA]</scope>
    <source>
        <strain evidence="9">DSM 16219</strain>
    </source>
</reference>
<dbReference type="GO" id="GO:0009055">
    <property type="term" value="F:electron transfer activity"/>
    <property type="evidence" value="ECO:0007669"/>
    <property type="project" value="InterPro"/>
</dbReference>
<evidence type="ECO:0000256" key="2">
    <source>
        <dbReference type="ARBA" id="ARBA00022617"/>
    </source>
</evidence>
<dbReference type="Gene3D" id="3.90.10.10">
    <property type="entry name" value="Cytochrome C3"/>
    <property type="match status" value="1"/>
</dbReference>
<dbReference type="InterPro" id="IPR036280">
    <property type="entry name" value="Multihaem_cyt_sf"/>
</dbReference>
<feature type="signal peptide" evidence="6">
    <location>
        <begin position="1"/>
        <end position="22"/>
    </location>
</feature>
<dbReference type="OrthoDB" id="5418612at2"/>
<gene>
    <name evidence="8" type="ORF">SAMN02745216_01100</name>
</gene>
<evidence type="ECO:0000256" key="3">
    <source>
        <dbReference type="ARBA" id="ARBA00022723"/>
    </source>
</evidence>
<protein>
    <submittedName>
        <fullName evidence="8">Class III cytochrome C family protein</fullName>
    </submittedName>
</protein>
<keyword evidence="1" id="KW-0813">Transport</keyword>
<keyword evidence="3" id="KW-0479">Metal-binding</keyword>
<keyword evidence="5" id="KW-0408">Iron</keyword>
<evidence type="ECO:0000256" key="4">
    <source>
        <dbReference type="ARBA" id="ARBA00022982"/>
    </source>
</evidence>
<dbReference type="CDD" id="cd08168">
    <property type="entry name" value="Cytochrom_C3"/>
    <property type="match status" value="1"/>
</dbReference>
<sequence length="161" mass="18275">MKKSRLLMITVVLLLVSGLAVHAEYRVESDEGEICAPIQTMILTPPEDVEAKFADVRFPHADHFSYSCMECHHMWDGYSDINACMDCHDATEYISRKEPKEDYIMYYQSAYHALCRDCHAEIGRKNTDIKKENKGKSDEDKVALLPNGPKSCNGCHSVKAE</sequence>
<evidence type="ECO:0000313" key="9">
    <source>
        <dbReference type="Proteomes" id="UP000183994"/>
    </source>
</evidence>
<name>A0A1M6GTA7_9BACT</name>
<evidence type="ECO:0000256" key="1">
    <source>
        <dbReference type="ARBA" id="ARBA00022448"/>
    </source>
</evidence>
<dbReference type="AlphaFoldDB" id="A0A1M6GTA7"/>